<keyword evidence="3" id="KW-1185">Reference proteome</keyword>
<evidence type="ECO:0000313" key="2">
    <source>
        <dbReference type="EMBL" id="PWO00199.1"/>
    </source>
</evidence>
<feature type="region of interest" description="Disordered" evidence="1">
    <location>
        <begin position="31"/>
        <end position="57"/>
    </location>
</feature>
<organism evidence="2 3">
    <name type="scientific">Tilletiopsis washingtonensis</name>
    <dbReference type="NCBI Taxonomy" id="58919"/>
    <lineage>
        <taxon>Eukaryota</taxon>
        <taxon>Fungi</taxon>
        <taxon>Dikarya</taxon>
        <taxon>Basidiomycota</taxon>
        <taxon>Ustilaginomycotina</taxon>
        <taxon>Exobasidiomycetes</taxon>
        <taxon>Entylomatales</taxon>
        <taxon>Entylomatales incertae sedis</taxon>
        <taxon>Tilletiopsis</taxon>
    </lineage>
</organism>
<accession>A0A316ZGM2</accession>
<dbReference type="Proteomes" id="UP000245946">
    <property type="component" value="Unassembled WGS sequence"/>
</dbReference>
<reference evidence="2 3" key="1">
    <citation type="journal article" date="2018" name="Mol. Biol. Evol.">
        <title>Broad Genomic Sampling Reveals a Smut Pathogenic Ancestry of the Fungal Clade Ustilaginomycotina.</title>
        <authorList>
            <person name="Kijpornyongpan T."/>
            <person name="Mondo S.J."/>
            <person name="Barry K."/>
            <person name="Sandor L."/>
            <person name="Lee J."/>
            <person name="Lipzen A."/>
            <person name="Pangilinan J."/>
            <person name="LaButti K."/>
            <person name="Hainaut M."/>
            <person name="Henrissat B."/>
            <person name="Grigoriev I.V."/>
            <person name="Spatafora J.W."/>
            <person name="Aime M.C."/>
        </authorList>
    </citation>
    <scope>NUCLEOTIDE SEQUENCE [LARGE SCALE GENOMIC DNA]</scope>
    <source>
        <strain evidence="2 3">MCA 4186</strain>
    </source>
</reference>
<dbReference type="GeneID" id="37267028"/>
<proteinExistence type="predicted"/>
<sequence length="259" mass="27269">MHLASMTAERRHRLRLGPFIVAALAGHSRLPSWRPGSSSARRTGGIGAGGLGKHSRHAQGTVRLLSPMPRQRPQHALLLQRPMRPCAPGRKETPGRTPGTSKGSALSVALAFVSLSHPLSLSSLRHPPAHSMFRPLLLLSVLGLVACAPAPQVTAAPQPAITGYPALLAVAQRGSLSSIDGQAQASAVGAFLDDLRSHASDSAYLSSAVNEMEQNQFGFVTAVIATAEGDPALKSQFVSNFDERVQSVGEQYRSAATIK</sequence>
<dbReference type="AlphaFoldDB" id="A0A316ZGM2"/>
<name>A0A316ZGM2_9BASI</name>
<protein>
    <submittedName>
        <fullName evidence="2">Uncharacterized protein</fullName>
    </submittedName>
</protein>
<gene>
    <name evidence="2" type="ORF">FA09DRAFT_209567</name>
</gene>
<evidence type="ECO:0000256" key="1">
    <source>
        <dbReference type="SAM" id="MobiDB-lite"/>
    </source>
</evidence>
<dbReference type="EMBL" id="KZ819286">
    <property type="protein sequence ID" value="PWO00199.1"/>
    <property type="molecule type" value="Genomic_DNA"/>
</dbReference>
<dbReference type="RefSeq" id="XP_025600477.1">
    <property type="nucleotide sequence ID" value="XM_025739482.1"/>
</dbReference>
<evidence type="ECO:0000313" key="3">
    <source>
        <dbReference type="Proteomes" id="UP000245946"/>
    </source>
</evidence>